<keyword evidence="1" id="KW-0472">Membrane</keyword>
<dbReference type="RefSeq" id="WP_101595977.1">
    <property type="nucleotide sequence ID" value="NZ_FXZA01000017.1"/>
</dbReference>
<sequence length="386" mass="42164">MSQNDVDAEQIAQSLKTDPIYIDPAVADTLDGRLLDKAEATVKELDFDVYVVAVDAEHGSIDREMLEQIKVLNGSEGSFVMIDDGTAIAVDTYFTDAHHDKEMEVVDQQLNAHDEWNTSTPSVSKLNILLDLYEDPQEHVESGDTGAEQQPGSDVIQDTGSGGFAPLFLGGSILVLALVIGGIFIFRSMRAKAAEARRRDRFRLPSSLLHRVDHLQRSALREDINSEATELASSLDKLRTDDLSSAELTQVERAFDAYYEARSIVDDEAAERIDLAGAMVLLRQARREIGLAGQSRGARSSRPESLCTVNPLHGEARTTSPVSVGVRAVRVPVCSACEGDLRGGRDLQWIFDKGRPYIEAESVWAETLFGAIGGNLVTALKSLPPR</sequence>
<gene>
    <name evidence="2" type="ORF">BLIN101_02561</name>
</gene>
<keyword evidence="1" id="KW-1133">Transmembrane helix</keyword>
<evidence type="ECO:0000313" key="3">
    <source>
        <dbReference type="Proteomes" id="UP000234498"/>
    </source>
</evidence>
<organism evidence="2 3">
    <name type="scientific">Brevibacterium linens</name>
    <dbReference type="NCBI Taxonomy" id="1703"/>
    <lineage>
        <taxon>Bacteria</taxon>
        <taxon>Bacillati</taxon>
        <taxon>Actinomycetota</taxon>
        <taxon>Actinomycetes</taxon>
        <taxon>Micrococcales</taxon>
        <taxon>Brevibacteriaceae</taxon>
        <taxon>Brevibacterium</taxon>
    </lineage>
</organism>
<dbReference type="Proteomes" id="UP000234498">
    <property type="component" value="Unassembled WGS sequence"/>
</dbReference>
<reference evidence="2 3" key="1">
    <citation type="submission" date="2017-03" db="EMBL/GenBank/DDBJ databases">
        <authorList>
            <person name="Afonso C.L."/>
            <person name="Miller P.J."/>
            <person name="Scott M.A."/>
            <person name="Spackman E."/>
            <person name="Goraichik I."/>
            <person name="Dimitrov K.M."/>
            <person name="Suarez D.L."/>
            <person name="Swayne D.E."/>
        </authorList>
    </citation>
    <scope>NUCLEOTIDE SEQUENCE [LARGE SCALE GENOMIC DNA]</scope>
    <source>
        <strain evidence="2 3">Mu101</strain>
    </source>
</reference>
<dbReference type="OrthoDB" id="3867729at2"/>
<dbReference type="EMBL" id="FXZA01000017">
    <property type="protein sequence ID" value="SMX89645.1"/>
    <property type="molecule type" value="Genomic_DNA"/>
</dbReference>
<accession>A0A2H1JQ44</accession>
<evidence type="ECO:0000256" key="1">
    <source>
        <dbReference type="SAM" id="Phobius"/>
    </source>
</evidence>
<protein>
    <submittedName>
        <fullName evidence="2">Uncharacterized protein</fullName>
    </submittedName>
</protein>
<keyword evidence="1" id="KW-0812">Transmembrane</keyword>
<dbReference type="AlphaFoldDB" id="A0A2H1JQ44"/>
<evidence type="ECO:0000313" key="2">
    <source>
        <dbReference type="EMBL" id="SMX89645.1"/>
    </source>
</evidence>
<feature type="transmembrane region" description="Helical" evidence="1">
    <location>
        <begin position="167"/>
        <end position="189"/>
    </location>
</feature>
<name>A0A2H1JQ44_BRELN</name>
<proteinExistence type="predicted"/>